<keyword evidence="1" id="KW-0732">Signal</keyword>
<proteinExistence type="predicted"/>
<feature type="chain" id="PRO_5022670118" description="Lipocalin-like domain-containing protein" evidence="1">
    <location>
        <begin position="34"/>
        <end position="132"/>
    </location>
</feature>
<accession>A0A5C5ZBY9</accession>
<protein>
    <recommendedName>
        <fullName evidence="4">Lipocalin-like domain-containing protein</fullName>
    </recommendedName>
</protein>
<dbReference type="Proteomes" id="UP000315010">
    <property type="component" value="Unassembled WGS sequence"/>
</dbReference>
<gene>
    <name evidence="2" type="ORF">CA13_63150</name>
</gene>
<evidence type="ECO:0008006" key="4">
    <source>
        <dbReference type="Google" id="ProtNLM"/>
    </source>
</evidence>
<evidence type="ECO:0000313" key="3">
    <source>
        <dbReference type="Proteomes" id="UP000315010"/>
    </source>
</evidence>
<keyword evidence="3" id="KW-1185">Reference proteome</keyword>
<evidence type="ECO:0000256" key="1">
    <source>
        <dbReference type="SAM" id="SignalP"/>
    </source>
</evidence>
<feature type="signal peptide" evidence="1">
    <location>
        <begin position="1"/>
        <end position="33"/>
    </location>
</feature>
<dbReference type="AlphaFoldDB" id="A0A5C5ZBY9"/>
<reference evidence="2 3" key="1">
    <citation type="submission" date="2019-02" db="EMBL/GenBank/DDBJ databases">
        <title>Deep-cultivation of Planctomycetes and their phenomic and genomic characterization uncovers novel biology.</title>
        <authorList>
            <person name="Wiegand S."/>
            <person name="Jogler M."/>
            <person name="Boedeker C."/>
            <person name="Pinto D."/>
            <person name="Vollmers J."/>
            <person name="Rivas-Marin E."/>
            <person name="Kohn T."/>
            <person name="Peeters S.H."/>
            <person name="Heuer A."/>
            <person name="Rast P."/>
            <person name="Oberbeckmann S."/>
            <person name="Bunk B."/>
            <person name="Jeske O."/>
            <person name="Meyerdierks A."/>
            <person name="Storesund J.E."/>
            <person name="Kallscheuer N."/>
            <person name="Luecker S."/>
            <person name="Lage O.M."/>
            <person name="Pohl T."/>
            <person name="Merkel B.J."/>
            <person name="Hornburger P."/>
            <person name="Mueller R.-W."/>
            <person name="Bruemmer F."/>
            <person name="Labrenz M."/>
            <person name="Spormann A.M."/>
            <person name="Op Den Camp H."/>
            <person name="Overmann J."/>
            <person name="Amann R."/>
            <person name="Jetten M.S.M."/>
            <person name="Mascher T."/>
            <person name="Medema M.H."/>
            <person name="Devos D.P."/>
            <person name="Kaster A.-K."/>
            <person name="Ovreas L."/>
            <person name="Rohde M."/>
            <person name="Galperin M.Y."/>
            <person name="Jogler C."/>
        </authorList>
    </citation>
    <scope>NUCLEOTIDE SEQUENCE [LARGE SCALE GENOMIC DNA]</scope>
    <source>
        <strain evidence="2 3">CA13</strain>
    </source>
</reference>
<name>A0A5C5ZBY9_9BACT</name>
<sequence precursor="true">MKKIHPPCVLRYRLISVTSLLMMVLVTAAPCYADDSTIFKIEEVWELVVNEPDAASNSPQITFFISPNVGLENCYFQLQMNYAADDQFSGGGFHVGAFNDGQMKDQARSVTRRVLATSGDVIRWTSVMAVID</sequence>
<evidence type="ECO:0000313" key="2">
    <source>
        <dbReference type="EMBL" id="TWT84834.1"/>
    </source>
</evidence>
<dbReference type="OrthoDB" id="266492at2"/>
<dbReference type="EMBL" id="SJPJ01000001">
    <property type="protein sequence ID" value="TWT84834.1"/>
    <property type="molecule type" value="Genomic_DNA"/>
</dbReference>
<organism evidence="2 3">
    <name type="scientific">Novipirellula herctigrandis</name>
    <dbReference type="NCBI Taxonomy" id="2527986"/>
    <lineage>
        <taxon>Bacteria</taxon>
        <taxon>Pseudomonadati</taxon>
        <taxon>Planctomycetota</taxon>
        <taxon>Planctomycetia</taxon>
        <taxon>Pirellulales</taxon>
        <taxon>Pirellulaceae</taxon>
        <taxon>Novipirellula</taxon>
    </lineage>
</organism>
<dbReference type="RefSeq" id="WP_146402730.1">
    <property type="nucleotide sequence ID" value="NZ_SJPJ01000001.1"/>
</dbReference>
<comment type="caution">
    <text evidence="2">The sequence shown here is derived from an EMBL/GenBank/DDBJ whole genome shotgun (WGS) entry which is preliminary data.</text>
</comment>